<dbReference type="InterPro" id="IPR015946">
    <property type="entry name" value="KH_dom-like_a/b"/>
</dbReference>
<dbReference type="InterPro" id="IPR052707">
    <property type="entry name" value="OsmC_Ohr_Peroxiredoxin"/>
</dbReference>
<name>A0A8B2P1T2_9HYPH</name>
<reference evidence="1 2" key="1">
    <citation type="submission" date="2018-05" db="EMBL/GenBank/DDBJ databases">
        <title>Acuticoccus sediminis sp. nov., isolated from deep-sea sediment of Indian Ocean.</title>
        <authorList>
            <person name="Liu X."/>
            <person name="Lai Q."/>
            <person name="Du Y."/>
            <person name="Sun F."/>
            <person name="Zhang X."/>
            <person name="Wang S."/>
            <person name="Shao Z."/>
        </authorList>
    </citation>
    <scope>NUCLEOTIDE SEQUENCE [LARGE SCALE GENOMIC DNA]</scope>
    <source>
        <strain evidence="1 2">PTG4-2</strain>
    </source>
</reference>
<comment type="caution">
    <text evidence="1">The sequence shown here is derived from an EMBL/GenBank/DDBJ whole genome shotgun (WGS) entry which is preliminary data.</text>
</comment>
<dbReference type="NCBIfam" id="TIGR03562">
    <property type="entry name" value="osmo_induc_OsmC"/>
    <property type="match status" value="1"/>
</dbReference>
<organism evidence="1 2">
    <name type="scientific">Acuticoccus sediminis</name>
    <dbReference type="NCBI Taxonomy" id="2184697"/>
    <lineage>
        <taxon>Bacteria</taxon>
        <taxon>Pseudomonadati</taxon>
        <taxon>Pseudomonadota</taxon>
        <taxon>Alphaproteobacteria</taxon>
        <taxon>Hyphomicrobiales</taxon>
        <taxon>Amorphaceae</taxon>
        <taxon>Acuticoccus</taxon>
    </lineage>
</organism>
<evidence type="ECO:0000313" key="2">
    <source>
        <dbReference type="Proteomes" id="UP000249590"/>
    </source>
</evidence>
<dbReference type="SUPFAM" id="SSF82784">
    <property type="entry name" value="OsmC-like"/>
    <property type="match status" value="1"/>
</dbReference>
<protein>
    <submittedName>
        <fullName evidence="1">OsmC family peroxiredoxin</fullName>
    </submittedName>
</protein>
<gene>
    <name evidence="1" type="ORF">DLJ53_06560</name>
</gene>
<keyword evidence="2" id="KW-1185">Reference proteome</keyword>
<evidence type="ECO:0000313" key="1">
    <source>
        <dbReference type="EMBL" id="RAI04106.1"/>
    </source>
</evidence>
<dbReference type="Gene3D" id="3.30.300.20">
    <property type="match status" value="1"/>
</dbReference>
<dbReference type="Pfam" id="PF02566">
    <property type="entry name" value="OsmC"/>
    <property type="match status" value="1"/>
</dbReference>
<dbReference type="InterPro" id="IPR019904">
    <property type="entry name" value="Peroxiredoxin_OsmC"/>
</dbReference>
<dbReference type="PANTHER" id="PTHR42830:SF1">
    <property type="entry name" value="OSMOTICALLY INDUCIBLE FAMILY PROTEIN"/>
    <property type="match status" value="1"/>
</dbReference>
<dbReference type="Proteomes" id="UP000249590">
    <property type="component" value="Unassembled WGS sequence"/>
</dbReference>
<dbReference type="OrthoDB" id="9807532at2"/>
<dbReference type="InterPro" id="IPR036102">
    <property type="entry name" value="OsmC/Ohrsf"/>
</dbReference>
<sequence length="142" mass="15085">MLRKASAVWQGTLTEGAGTVTTESKALSEVPYSYKTRFEGDQTGTNPEELLGAAHAGCFTMAVSYALQEAGFPVTKAETSAVVELVHVPEGFEIPSVKLTLVAEVPGITEERFLEVANVAKEVCPLSKVLKADITLDAKLVS</sequence>
<proteinExistence type="predicted"/>
<dbReference type="AlphaFoldDB" id="A0A8B2P1T2"/>
<accession>A0A8B2P1T2</accession>
<dbReference type="RefSeq" id="WP_111343306.1">
    <property type="nucleotide sequence ID" value="NZ_JAIWKD010000001.1"/>
</dbReference>
<dbReference type="GO" id="GO:0006979">
    <property type="term" value="P:response to oxidative stress"/>
    <property type="evidence" value="ECO:0007669"/>
    <property type="project" value="InterPro"/>
</dbReference>
<dbReference type="EMBL" id="QHHQ01000001">
    <property type="protein sequence ID" value="RAI04106.1"/>
    <property type="molecule type" value="Genomic_DNA"/>
</dbReference>
<dbReference type="GO" id="GO:0004601">
    <property type="term" value="F:peroxidase activity"/>
    <property type="evidence" value="ECO:0007669"/>
    <property type="project" value="InterPro"/>
</dbReference>
<dbReference type="InterPro" id="IPR003718">
    <property type="entry name" value="OsmC/Ohr_fam"/>
</dbReference>
<dbReference type="PANTHER" id="PTHR42830">
    <property type="entry name" value="OSMOTICALLY INDUCIBLE FAMILY PROTEIN"/>
    <property type="match status" value="1"/>
</dbReference>